<feature type="compositionally biased region" description="Polar residues" evidence="5">
    <location>
        <begin position="348"/>
        <end position="377"/>
    </location>
</feature>
<feature type="transmembrane region" description="Helical" evidence="6">
    <location>
        <begin position="81"/>
        <end position="103"/>
    </location>
</feature>
<dbReference type="InterPro" id="IPR018819">
    <property type="entry name" value="Nur1/Mug154"/>
</dbReference>
<dbReference type="AlphaFoldDB" id="A0A2B7Z3I5"/>
<dbReference type="OrthoDB" id="3363151at2759"/>
<dbReference type="Pfam" id="PF10332">
    <property type="entry name" value="DUF2418"/>
    <property type="match status" value="1"/>
</dbReference>
<evidence type="ECO:0000256" key="2">
    <source>
        <dbReference type="ARBA" id="ARBA00022692"/>
    </source>
</evidence>
<evidence type="ECO:0000256" key="3">
    <source>
        <dbReference type="ARBA" id="ARBA00022989"/>
    </source>
</evidence>
<feature type="region of interest" description="Disordered" evidence="5">
    <location>
        <begin position="315"/>
        <end position="467"/>
    </location>
</feature>
<sequence>MPPLIRRRPLLERIKAYLNPLDFLLWLSEELDSSDWEQWERDWAIPIGVAVNVMFLVARANSRVTRSAQDDVFGDEEAVSWLSWFASFIVHLLGALSAINAFYTFWRKRHYRLFEASIDDAPATPSAHRVQVNSSPIVSSPLRFLANIMSIGSAEARAHPSAERDVWELGVWDPHPLSIRLFCLFSPGHVLVYWLFLPTTASDPRPSVTIVTTLFVAALLTVQMSMLSSSFSRQSKDTTLVHKEVFNEYDTKYVHPRTQPLVRDVSTQFSEQMAQNPLYDENYNRVDTFTPTLKRQGFKISPNPNYIKHIDPEGALSRQRSRSSRQSLSSPSVASISSSIQTDHLRSPSYTSDASTPIRSQHSTAMRQPQFRPSSRSGAGDGGSLGVYSHAASPLRKSTPTQYFDQRGSHHRAEDFDARPRSPVKQRSSSPLKRSSVPGEVGTAAAAQRWGHLASPARGVRRESGRF</sequence>
<accession>A0A2B7Z3I5</accession>
<evidence type="ECO:0000313" key="7">
    <source>
        <dbReference type="EMBL" id="PGH27970.1"/>
    </source>
</evidence>
<dbReference type="GO" id="GO:0007096">
    <property type="term" value="P:regulation of exit from mitosis"/>
    <property type="evidence" value="ECO:0007669"/>
    <property type="project" value="TreeGrafter"/>
</dbReference>
<evidence type="ECO:0000256" key="6">
    <source>
        <dbReference type="SAM" id="Phobius"/>
    </source>
</evidence>
<keyword evidence="2 6" id="KW-0812">Transmembrane</keyword>
<comment type="subcellular location">
    <subcellularLocation>
        <location evidence="1">Endomembrane system</location>
        <topology evidence="1">Multi-pass membrane protein</topology>
    </subcellularLocation>
</comment>
<feature type="compositionally biased region" description="Basic and acidic residues" evidence="5">
    <location>
        <begin position="407"/>
        <end position="420"/>
    </location>
</feature>
<gene>
    <name evidence="7" type="ORF">AJ80_00224</name>
</gene>
<dbReference type="Proteomes" id="UP000224634">
    <property type="component" value="Unassembled WGS sequence"/>
</dbReference>
<organism evidence="7 8">
    <name type="scientific">Polytolypa hystricis (strain UAMH7299)</name>
    <dbReference type="NCBI Taxonomy" id="1447883"/>
    <lineage>
        <taxon>Eukaryota</taxon>
        <taxon>Fungi</taxon>
        <taxon>Dikarya</taxon>
        <taxon>Ascomycota</taxon>
        <taxon>Pezizomycotina</taxon>
        <taxon>Eurotiomycetes</taxon>
        <taxon>Eurotiomycetidae</taxon>
        <taxon>Onygenales</taxon>
        <taxon>Onygenales incertae sedis</taxon>
        <taxon>Polytolypa</taxon>
    </lineage>
</organism>
<evidence type="ECO:0000256" key="4">
    <source>
        <dbReference type="ARBA" id="ARBA00023136"/>
    </source>
</evidence>
<dbReference type="PANTHER" id="PTHR28293">
    <property type="entry name" value="NUCLEAR RIM PROTEIN 1"/>
    <property type="match status" value="1"/>
</dbReference>
<keyword evidence="3 6" id="KW-1133">Transmembrane helix</keyword>
<keyword evidence="8" id="KW-1185">Reference proteome</keyword>
<keyword evidence="4 6" id="KW-0472">Membrane</keyword>
<evidence type="ECO:0000313" key="8">
    <source>
        <dbReference type="Proteomes" id="UP000224634"/>
    </source>
</evidence>
<reference evidence="7 8" key="1">
    <citation type="submission" date="2017-10" db="EMBL/GenBank/DDBJ databases">
        <title>Comparative genomics in systemic dimorphic fungi from Ajellomycetaceae.</title>
        <authorList>
            <person name="Munoz J.F."/>
            <person name="Mcewen J.G."/>
            <person name="Clay O.K."/>
            <person name="Cuomo C.A."/>
        </authorList>
    </citation>
    <scope>NUCLEOTIDE SEQUENCE [LARGE SCALE GENOMIC DNA]</scope>
    <source>
        <strain evidence="7 8">UAMH7299</strain>
    </source>
</reference>
<dbReference type="PANTHER" id="PTHR28293:SF1">
    <property type="entry name" value="NUCLEAR RIM PROTEIN 1"/>
    <property type="match status" value="1"/>
</dbReference>
<dbReference type="GO" id="GO:0043007">
    <property type="term" value="P:maintenance of rDNA"/>
    <property type="evidence" value="ECO:0007669"/>
    <property type="project" value="TreeGrafter"/>
</dbReference>
<dbReference type="EMBL" id="PDNA01000002">
    <property type="protein sequence ID" value="PGH27970.1"/>
    <property type="molecule type" value="Genomic_DNA"/>
</dbReference>
<evidence type="ECO:0000256" key="5">
    <source>
        <dbReference type="SAM" id="MobiDB-lite"/>
    </source>
</evidence>
<evidence type="ECO:0000256" key="1">
    <source>
        <dbReference type="ARBA" id="ARBA00004127"/>
    </source>
</evidence>
<proteinExistence type="predicted"/>
<protein>
    <recommendedName>
        <fullName evidence="9">Meiotically up-regulated gene 154 protein</fullName>
    </recommendedName>
</protein>
<dbReference type="STRING" id="1447883.A0A2B7Z3I5"/>
<comment type="caution">
    <text evidence="7">The sequence shown here is derived from an EMBL/GenBank/DDBJ whole genome shotgun (WGS) entry which is preliminary data.</text>
</comment>
<evidence type="ECO:0008006" key="9">
    <source>
        <dbReference type="Google" id="ProtNLM"/>
    </source>
</evidence>
<feature type="compositionally biased region" description="Low complexity" evidence="5">
    <location>
        <begin position="324"/>
        <end position="339"/>
    </location>
</feature>
<name>A0A2B7Z3I5_POLH7</name>
<feature type="transmembrane region" description="Helical" evidence="6">
    <location>
        <begin position="177"/>
        <end position="196"/>
    </location>
</feature>
<dbReference type="GO" id="GO:0012505">
    <property type="term" value="C:endomembrane system"/>
    <property type="evidence" value="ECO:0007669"/>
    <property type="project" value="UniProtKB-SubCell"/>
</dbReference>
<feature type="transmembrane region" description="Helical" evidence="6">
    <location>
        <begin position="208"/>
        <end position="227"/>
    </location>
</feature>